<evidence type="ECO:0000259" key="3">
    <source>
        <dbReference type="PROSITE" id="PS50075"/>
    </source>
</evidence>
<proteinExistence type="predicted"/>
<dbReference type="InterPro" id="IPR036291">
    <property type="entry name" value="NAD(P)-bd_dom_sf"/>
</dbReference>
<protein>
    <recommendedName>
        <fullName evidence="3">Carrier domain-containing protein</fullName>
    </recommendedName>
</protein>
<evidence type="ECO:0000313" key="4">
    <source>
        <dbReference type="EMBL" id="KAL2047219.1"/>
    </source>
</evidence>
<keyword evidence="2" id="KW-0597">Phosphoprotein</keyword>
<evidence type="ECO:0000256" key="1">
    <source>
        <dbReference type="ARBA" id="ARBA00022450"/>
    </source>
</evidence>
<reference evidence="4 5" key="1">
    <citation type="submission" date="2024-09" db="EMBL/GenBank/DDBJ databases">
        <title>Rethinking Asexuality: The Enigmatic Case of Functional Sexual Genes in Lepraria (Stereocaulaceae).</title>
        <authorList>
            <person name="Doellman M."/>
            <person name="Sun Y."/>
            <person name="Barcenas-Pena A."/>
            <person name="Lumbsch H.T."/>
            <person name="Grewe F."/>
        </authorList>
    </citation>
    <scope>NUCLEOTIDE SEQUENCE [LARGE SCALE GENOMIC DNA]</scope>
    <source>
        <strain evidence="4 5">Mercado 3170</strain>
    </source>
</reference>
<dbReference type="Pfam" id="PF23562">
    <property type="entry name" value="AMP-binding_C_3"/>
    <property type="match status" value="1"/>
</dbReference>
<dbReference type="SUPFAM" id="SSF47336">
    <property type="entry name" value="ACP-like"/>
    <property type="match status" value="1"/>
</dbReference>
<dbReference type="Pfam" id="PF00550">
    <property type="entry name" value="PP-binding"/>
    <property type="match status" value="1"/>
</dbReference>
<dbReference type="PROSITE" id="PS50075">
    <property type="entry name" value="CARRIER"/>
    <property type="match status" value="1"/>
</dbReference>
<evidence type="ECO:0000313" key="5">
    <source>
        <dbReference type="Proteomes" id="UP001590950"/>
    </source>
</evidence>
<dbReference type="Gene3D" id="3.40.50.12780">
    <property type="entry name" value="N-terminal domain of ligase-like"/>
    <property type="match status" value="1"/>
</dbReference>
<comment type="caution">
    <text evidence="4">The sequence shown here is derived from an EMBL/GenBank/DDBJ whole genome shotgun (WGS) entry which is preliminary data.</text>
</comment>
<dbReference type="Gene3D" id="1.10.1200.10">
    <property type="entry name" value="ACP-like"/>
    <property type="match status" value="1"/>
</dbReference>
<keyword evidence="1" id="KW-0596">Phosphopantetheine</keyword>
<gene>
    <name evidence="4" type="ORF">N7G274_001238</name>
</gene>
<feature type="domain" description="Carrier" evidence="3">
    <location>
        <begin position="578"/>
        <end position="657"/>
    </location>
</feature>
<dbReference type="SUPFAM" id="SSF51735">
    <property type="entry name" value="NAD(P)-binding Rossmann-fold domains"/>
    <property type="match status" value="1"/>
</dbReference>
<dbReference type="InterPro" id="IPR036736">
    <property type="entry name" value="ACP-like_sf"/>
</dbReference>
<dbReference type="InterPro" id="IPR013120">
    <property type="entry name" value="FAR_NAD-bd"/>
</dbReference>
<dbReference type="InterPro" id="IPR020845">
    <property type="entry name" value="AMP-binding_CS"/>
</dbReference>
<dbReference type="PROSITE" id="PS00012">
    <property type="entry name" value="PHOSPHOPANTETHEINE"/>
    <property type="match status" value="1"/>
</dbReference>
<dbReference type="EMBL" id="JBEFKJ010000003">
    <property type="protein sequence ID" value="KAL2047219.1"/>
    <property type="molecule type" value="Genomic_DNA"/>
</dbReference>
<name>A0ABR4AN88_9LECA</name>
<dbReference type="InterPro" id="IPR020806">
    <property type="entry name" value="PKS_PP-bd"/>
</dbReference>
<sequence>MRGGSLQFNRPSISFTNKDEHTVQSIPQLIDFNAKFNADYTFCIQAEKAPLEDFPSFLHVTNAQLKHAICFCAQWLRSSVQELVLPEIVQDGAGTRKGSPIALLLNSDINLLVHAYTLMSLGVPVLLLSARLSPAAARYLLRETSAQVLIHSTRLAFKAKEISLASRKPGDDQIRSYAAKDTHFWLNSMNVDVDTSQSICQPGYDGGDSDRKVLILHSSGTTGLPKPIYTSHKYLLSFVTCHAFSSEDSAKRLNVSTLPLYHGYGLVTPALALGIGKTFCIPISSVNPTAASVLHLLDSVHARCLMTVPSILEEIIDDAVGVQTLAKLDFVAFGGGNMKPTVGHGLASAGVNLLNHFGTTESGPLAPIFVPGPDYEWQYFRMRQDIKLRIESDSTSNDGDQQFKITTYPLGWDKPFEIQDRFVTSPRNPMVDFNAIGRMDSVIVLATGEKVQPRIMETMLSEHPLVKAAIAFGDGRFQLGVIVQPSNATSSDHFDEFKTSVWPTILEANELMDAHARIASKDAIIVVPYTVTLPRSDKGSLLRRELYAMLDGEIEHAYEQLESSTHLTDGQSVLDRNGDIKQQLKDLIQNALPKWNVPAQDWTMSNDLFELGMDSLQAVELRRLLLPSIESAKAIPRDFVYRHPSVLELAEAIGAVHHEQELAQPVDVRQKMVDSFVEQYSLRTQQPDFTPRQAMTLNQGKEESCVVLLTGSTGSLGCHLVAHLANLPTVKEIICLIRPAAGRNQDSSNKQDEALRGRLIFLSPKVRPKITTIQATLSLPQLGLTTETYNSLLQRVTHILHNAWPMNFNRRLSSFQSQFQAVRNLLRLALDAGDCERSTRCVSLRNRVRFCFVSSIAVVGEYPDVSENNSPIPEMNISNVMYTNQIGYAEAKLVCERIVERARDDFATDLEASSVRIGQMSGSKESGFWNTDEHIAALLKSSVANNALPALEGTLSWLPVNVAASSLSDILLSNVPTSPMSNGSSGHLESQLLSPIYHLENPVRWPWDDVLRVLASLLPQQSAVKAPNMPLVPYSTWLDRVIHLGDTTTVSSNGNNLNQHDTTPADEMLLGKEKTTIQDASPAPQLEATMYAGKDGPKDNSNPAYNLAEFFATDFRRMGCGSVVLDTRLAYGASSNLREFVSIASDVAVRNEILERYVGYWRRCNYL</sequence>
<dbReference type="Proteomes" id="UP001590950">
    <property type="component" value="Unassembled WGS sequence"/>
</dbReference>
<organism evidence="4 5">
    <name type="scientific">Stereocaulon virgatum</name>
    <dbReference type="NCBI Taxonomy" id="373712"/>
    <lineage>
        <taxon>Eukaryota</taxon>
        <taxon>Fungi</taxon>
        <taxon>Dikarya</taxon>
        <taxon>Ascomycota</taxon>
        <taxon>Pezizomycotina</taxon>
        <taxon>Lecanoromycetes</taxon>
        <taxon>OSLEUM clade</taxon>
        <taxon>Lecanoromycetidae</taxon>
        <taxon>Lecanorales</taxon>
        <taxon>Lecanorineae</taxon>
        <taxon>Stereocaulaceae</taxon>
        <taxon>Stereocaulon</taxon>
    </lineage>
</organism>
<dbReference type="InterPro" id="IPR006162">
    <property type="entry name" value="Ppantetheine_attach_site"/>
</dbReference>
<accession>A0ABR4AN88</accession>
<dbReference type="SUPFAM" id="SSF56801">
    <property type="entry name" value="Acetyl-CoA synthetase-like"/>
    <property type="match status" value="1"/>
</dbReference>
<evidence type="ECO:0000256" key="2">
    <source>
        <dbReference type="ARBA" id="ARBA00022553"/>
    </source>
</evidence>
<dbReference type="Gene3D" id="3.40.50.720">
    <property type="entry name" value="NAD(P)-binding Rossmann-like Domain"/>
    <property type="match status" value="1"/>
</dbReference>
<dbReference type="InterPro" id="IPR000873">
    <property type="entry name" value="AMP-dep_synth/lig_dom"/>
</dbReference>
<dbReference type="PROSITE" id="PS00455">
    <property type="entry name" value="AMP_BINDING"/>
    <property type="match status" value="1"/>
</dbReference>
<dbReference type="Pfam" id="PF07993">
    <property type="entry name" value="NAD_binding_4"/>
    <property type="match status" value="1"/>
</dbReference>
<dbReference type="InterPro" id="IPR051414">
    <property type="entry name" value="Adenylate-forming_Reductase"/>
</dbReference>
<dbReference type="PANTHER" id="PTHR43439:SF2">
    <property type="entry name" value="ENZYME, PUTATIVE (JCVI)-RELATED"/>
    <property type="match status" value="1"/>
</dbReference>
<keyword evidence="5" id="KW-1185">Reference proteome</keyword>
<dbReference type="SMART" id="SM00823">
    <property type="entry name" value="PKS_PP"/>
    <property type="match status" value="1"/>
</dbReference>
<dbReference type="Pfam" id="PF00501">
    <property type="entry name" value="AMP-binding"/>
    <property type="match status" value="1"/>
</dbReference>
<dbReference type="InterPro" id="IPR009081">
    <property type="entry name" value="PP-bd_ACP"/>
</dbReference>
<dbReference type="InterPro" id="IPR042099">
    <property type="entry name" value="ANL_N_sf"/>
</dbReference>
<dbReference type="PANTHER" id="PTHR43439">
    <property type="entry name" value="PHENYLACETATE-COENZYME A LIGASE"/>
    <property type="match status" value="1"/>
</dbReference>